<organism evidence="2 3">
    <name type="scientific">Skermanella aerolata</name>
    <dbReference type="NCBI Taxonomy" id="393310"/>
    <lineage>
        <taxon>Bacteria</taxon>
        <taxon>Pseudomonadati</taxon>
        <taxon>Pseudomonadota</taxon>
        <taxon>Alphaproteobacteria</taxon>
        <taxon>Rhodospirillales</taxon>
        <taxon>Azospirillaceae</taxon>
        <taxon>Skermanella</taxon>
    </lineage>
</organism>
<evidence type="ECO:0000313" key="2">
    <source>
        <dbReference type="EMBL" id="GEO36841.1"/>
    </source>
</evidence>
<comment type="caution">
    <text evidence="2">The sequence shown here is derived from an EMBL/GenBank/DDBJ whole genome shotgun (WGS) entry which is preliminary data.</text>
</comment>
<dbReference type="EMBL" id="BJYZ01000003">
    <property type="protein sequence ID" value="GEO36841.1"/>
    <property type="molecule type" value="Genomic_DNA"/>
</dbReference>
<keyword evidence="3" id="KW-1185">Reference proteome</keyword>
<dbReference type="Proteomes" id="UP000321523">
    <property type="component" value="Unassembled WGS sequence"/>
</dbReference>
<sequence length="129" mass="13997">MPASRRIRIRAVIAATLIGVLPGGCSMLEGPATAATAGVSTVLLINTGKTITDHAVSYALDEDCSMVNYEKTRHYCRDWPDVTARAEPELYCYKTLAQVECHARPEPYGNKETLVGIRPAWPTPAAPPK</sequence>
<dbReference type="OrthoDB" id="7362049at2"/>
<reference evidence="2 3" key="1">
    <citation type="submission" date="2019-07" db="EMBL/GenBank/DDBJ databases">
        <title>Whole genome shotgun sequence of Skermanella aerolata NBRC 106429.</title>
        <authorList>
            <person name="Hosoyama A."/>
            <person name="Uohara A."/>
            <person name="Ohji S."/>
            <person name="Ichikawa N."/>
        </authorList>
    </citation>
    <scope>NUCLEOTIDE SEQUENCE [LARGE SCALE GENOMIC DNA]</scope>
    <source>
        <strain evidence="2 3">NBRC 106429</strain>
    </source>
</reference>
<dbReference type="RefSeq" id="WP_052830824.1">
    <property type="nucleotide sequence ID" value="NZ_BJYZ01000003.1"/>
</dbReference>
<gene>
    <name evidence="2" type="ORF">SAE02_09890</name>
</gene>
<name>A0A512DK32_9PROT</name>
<keyword evidence="1" id="KW-0732">Signal</keyword>
<evidence type="ECO:0000256" key="1">
    <source>
        <dbReference type="SAM" id="SignalP"/>
    </source>
</evidence>
<feature type="signal peptide" evidence="1">
    <location>
        <begin position="1"/>
        <end position="34"/>
    </location>
</feature>
<protein>
    <recommendedName>
        <fullName evidence="4">Lipoprotein</fullName>
    </recommendedName>
</protein>
<accession>A0A512DK32</accession>
<evidence type="ECO:0000313" key="3">
    <source>
        <dbReference type="Proteomes" id="UP000321523"/>
    </source>
</evidence>
<dbReference type="AlphaFoldDB" id="A0A512DK32"/>
<feature type="chain" id="PRO_5021858501" description="Lipoprotein" evidence="1">
    <location>
        <begin position="35"/>
        <end position="129"/>
    </location>
</feature>
<proteinExistence type="predicted"/>
<evidence type="ECO:0008006" key="4">
    <source>
        <dbReference type="Google" id="ProtNLM"/>
    </source>
</evidence>